<comment type="caution">
    <text evidence="2">The sequence shown here is derived from an EMBL/GenBank/DDBJ whole genome shotgun (WGS) entry which is preliminary data.</text>
</comment>
<dbReference type="SUPFAM" id="SSF51556">
    <property type="entry name" value="Metallo-dependent hydrolases"/>
    <property type="match status" value="1"/>
</dbReference>
<dbReference type="Gene3D" id="3.20.20.140">
    <property type="entry name" value="Metal-dependent hydrolases"/>
    <property type="match status" value="1"/>
</dbReference>
<proteinExistence type="predicted"/>
<dbReference type="EMBL" id="LAIR01000002">
    <property type="protein sequence ID" value="KNX37090.1"/>
    <property type="molecule type" value="Genomic_DNA"/>
</dbReference>
<dbReference type="STRING" id="1631356.VV01_07920"/>
<evidence type="ECO:0000313" key="2">
    <source>
        <dbReference type="EMBL" id="KNX37090.1"/>
    </source>
</evidence>
<dbReference type="InterPro" id="IPR011059">
    <property type="entry name" value="Metal-dep_hydrolase_composite"/>
</dbReference>
<dbReference type="GO" id="GO:0016810">
    <property type="term" value="F:hydrolase activity, acting on carbon-nitrogen (but not peptide) bonds"/>
    <property type="evidence" value="ECO:0007669"/>
    <property type="project" value="InterPro"/>
</dbReference>
<dbReference type="SUPFAM" id="SSF51338">
    <property type="entry name" value="Composite domain of metallo-dependent hydrolases"/>
    <property type="match status" value="1"/>
</dbReference>
<gene>
    <name evidence="2" type="ORF">VV01_07920</name>
</gene>
<dbReference type="PANTHER" id="PTHR22642">
    <property type="entry name" value="IMIDAZOLONEPROPIONASE"/>
    <property type="match status" value="1"/>
</dbReference>
<accession>A0A0L6CHL9</accession>
<sequence>MTTHDLGRSVLLTHGVITDGVTTSSSMAVRDGRVVWTGPDDDATPSDFDEVVDLENRVVTPVFVDAHVHISDTGQALAGIDLAGTRSVTEALDRLSAAAAQRPGRPVFAYSWDETEWHEQRAMTAAELDRACGGAEVYATRIDMHSASASSALVDRAGAWSSPGSDGTGLVARDAHHLVREAHRGGVSQDDRAHFISTAMTAALAAGIGVLHEMGAPVLTSEEDLLAVVAAAREPGAPRVVPYWGELVEDVAQARALADRLGVRGLAGDLNVDGSIGSRTAALREPYEDALGLSGFTYLTPEQVATHVTACTLAGLQAGFHVIGDAGMDCAVDGVRQAAREVGIERIRLARHRFEHAELCHAEHIDALAEIGVVASVQPAFDAFWGGDDGMYAARLGLQRALAANPLADLVGSGVQVALGSDSPVTPFAPWAAVRACVDHHAPAQALDAATALRLHLAGGHAAAGETGGALTPGSEASYVIWDCAGGLDEALHEPAALRTVLQGRVVHDVW</sequence>
<dbReference type="PATRIC" id="fig|1631356.3.peg.1535"/>
<evidence type="ECO:0000259" key="1">
    <source>
        <dbReference type="Pfam" id="PF07969"/>
    </source>
</evidence>
<dbReference type="Proteomes" id="UP000037397">
    <property type="component" value="Unassembled WGS sequence"/>
</dbReference>
<dbReference type="InterPro" id="IPR013108">
    <property type="entry name" value="Amidohydro_3"/>
</dbReference>
<dbReference type="OrthoDB" id="3238066at2"/>
<protein>
    <recommendedName>
        <fullName evidence="1">Amidohydrolase 3 domain-containing protein</fullName>
    </recommendedName>
</protein>
<dbReference type="Gene3D" id="3.10.310.70">
    <property type="match status" value="1"/>
</dbReference>
<dbReference type="Pfam" id="PF07969">
    <property type="entry name" value="Amidohydro_3"/>
    <property type="match status" value="1"/>
</dbReference>
<organism evidence="2 3">
    <name type="scientific">Luteipulveratus halotolerans</name>
    <dbReference type="NCBI Taxonomy" id="1631356"/>
    <lineage>
        <taxon>Bacteria</taxon>
        <taxon>Bacillati</taxon>
        <taxon>Actinomycetota</taxon>
        <taxon>Actinomycetes</taxon>
        <taxon>Micrococcales</taxon>
        <taxon>Dermacoccaceae</taxon>
        <taxon>Luteipulveratus</taxon>
    </lineage>
</organism>
<evidence type="ECO:0000313" key="3">
    <source>
        <dbReference type="Proteomes" id="UP000037397"/>
    </source>
</evidence>
<feature type="domain" description="Amidohydrolase 3" evidence="1">
    <location>
        <begin position="50"/>
        <end position="508"/>
    </location>
</feature>
<keyword evidence="3" id="KW-1185">Reference proteome</keyword>
<dbReference type="AlphaFoldDB" id="A0A0L6CHL9"/>
<dbReference type="PANTHER" id="PTHR22642:SF2">
    <property type="entry name" value="PROTEIN LONG AFTER FAR-RED 3"/>
    <property type="match status" value="1"/>
</dbReference>
<dbReference type="RefSeq" id="WP_050669411.1">
    <property type="nucleotide sequence ID" value="NZ_LAIR01000002.1"/>
</dbReference>
<reference evidence="3" key="1">
    <citation type="submission" date="2015-03" db="EMBL/GenBank/DDBJ databases">
        <title>Luteipulveratus halotolerans sp. nov., a novel actinobacterium (Dermacoccaceae) from Sarawak, Malaysia.</title>
        <authorList>
            <person name="Juboi H."/>
            <person name="Basik A."/>
            <person name="Shamsul S.S."/>
            <person name="Arnold P."/>
            <person name="Schmitt E.K."/>
            <person name="Sanglier J.-J."/>
            <person name="Yeo T."/>
        </authorList>
    </citation>
    <scope>NUCLEOTIDE SEQUENCE [LARGE SCALE GENOMIC DNA]</scope>
    <source>
        <strain evidence="3">C296001</strain>
    </source>
</reference>
<name>A0A0L6CHL9_9MICO</name>
<dbReference type="InterPro" id="IPR032466">
    <property type="entry name" value="Metal_Hydrolase"/>
</dbReference>
<dbReference type="Gene3D" id="2.30.40.10">
    <property type="entry name" value="Urease, subunit C, domain 1"/>
    <property type="match status" value="1"/>
</dbReference>